<dbReference type="GO" id="GO:0061709">
    <property type="term" value="P:reticulophagy"/>
    <property type="evidence" value="ECO:0007669"/>
    <property type="project" value="UniProtKB-ARBA"/>
</dbReference>
<dbReference type="OrthoDB" id="264603at2759"/>
<comment type="similarity">
    <text evidence="2">Belongs to the VAMP-associated protein (VAP) (TC 9.B.17) family.</text>
</comment>
<evidence type="ECO:0000256" key="4">
    <source>
        <dbReference type="ARBA" id="ARBA00022989"/>
    </source>
</evidence>
<comment type="subcellular location">
    <subcellularLocation>
        <location evidence="1">Membrane</location>
        <topology evidence="1">Single-pass type IV membrane protein</topology>
    </subcellularLocation>
</comment>
<dbReference type="GO" id="GO:0140506">
    <property type="term" value="F:endoplasmic reticulum-autophagosome adaptor activity"/>
    <property type="evidence" value="ECO:0007669"/>
    <property type="project" value="UniProtKB-ARBA"/>
</dbReference>
<dbReference type="InterPro" id="IPR008962">
    <property type="entry name" value="PapD-like_sf"/>
</dbReference>
<dbReference type="InterPro" id="IPR000535">
    <property type="entry name" value="MSP_dom"/>
</dbReference>
<feature type="compositionally biased region" description="Pro residues" evidence="6">
    <location>
        <begin position="230"/>
        <end position="246"/>
    </location>
</feature>
<gene>
    <name evidence="9" type="ORF">PHLGIDRAFT_31011</name>
</gene>
<evidence type="ECO:0000256" key="2">
    <source>
        <dbReference type="ARBA" id="ARBA00008932"/>
    </source>
</evidence>
<feature type="compositionally biased region" description="Polar residues" evidence="6">
    <location>
        <begin position="144"/>
        <end position="165"/>
    </location>
</feature>
<accession>A0A0C3S4Q3</accession>
<reference evidence="9 10" key="1">
    <citation type="journal article" date="2014" name="PLoS Genet.">
        <title>Analysis of the Phlebiopsis gigantea genome, transcriptome and secretome provides insight into its pioneer colonization strategies of wood.</title>
        <authorList>
            <person name="Hori C."/>
            <person name="Ishida T."/>
            <person name="Igarashi K."/>
            <person name="Samejima M."/>
            <person name="Suzuki H."/>
            <person name="Master E."/>
            <person name="Ferreira P."/>
            <person name="Ruiz-Duenas F.J."/>
            <person name="Held B."/>
            <person name="Canessa P."/>
            <person name="Larrondo L.F."/>
            <person name="Schmoll M."/>
            <person name="Druzhinina I.S."/>
            <person name="Kubicek C.P."/>
            <person name="Gaskell J.A."/>
            <person name="Kersten P."/>
            <person name="St John F."/>
            <person name="Glasner J."/>
            <person name="Sabat G."/>
            <person name="Splinter BonDurant S."/>
            <person name="Syed K."/>
            <person name="Yadav J."/>
            <person name="Mgbeahuruike A.C."/>
            <person name="Kovalchuk A."/>
            <person name="Asiegbu F.O."/>
            <person name="Lackner G."/>
            <person name="Hoffmeister D."/>
            <person name="Rencoret J."/>
            <person name="Gutierrez A."/>
            <person name="Sun H."/>
            <person name="Lindquist E."/>
            <person name="Barry K."/>
            <person name="Riley R."/>
            <person name="Grigoriev I.V."/>
            <person name="Henrissat B."/>
            <person name="Kues U."/>
            <person name="Berka R.M."/>
            <person name="Martinez A.T."/>
            <person name="Covert S.F."/>
            <person name="Blanchette R.A."/>
            <person name="Cullen D."/>
        </authorList>
    </citation>
    <scope>NUCLEOTIDE SEQUENCE [LARGE SCALE GENOMIC DNA]</scope>
    <source>
        <strain evidence="9 10">11061_1 CR5-6</strain>
    </source>
</reference>
<feature type="transmembrane region" description="Helical" evidence="7">
    <location>
        <begin position="319"/>
        <end position="338"/>
    </location>
</feature>
<dbReference type="GO" id="GO:0001786">
    <property type="term" value="F:phosphatidylserine binding"/>
    <property type="evidence" value="ECO:0007669"/>
    <property type="project" value="UniProtKB-ARBA"/>
</dbReference>
<keyword evidence="3 7" id="KW-0812">Transmembrane</keyword>
<feature type="region of interest" description="Disordered" evidence="6">
    <location>
        <begin position="272"/>
        <end position="303"/>
    </location>
</feature>
<dbReference type="GO" id="GO:0005886">
    <property type="term" value="C:plasma membrane"/>
    <property type="evidence" value="ECO:0007669"/>
    <property type="project" value="TreeGrafter"/>
</dbReference>
<evidence type="ECO:0000256" key="3">
    <source>
        <dbReference type="ARBA" id="ARBA00022692"/>
    </source>
</evidence>
<dbReference type="EMBL" id="KN840551">
    <property type="protein sequence ID" value="KIP05157.1"/>
    <property type="molecule type" value="Genomic_DNA"/>
</dbReference>
<dbReference type="GO" id="GO:0007009">
    <property type="term" value="P:plasma membrane organization"/>
    <property type="evidence" value="ECO:0007669"/>
    <property type="project" value="UniProtKB-ARBA"/>
</dbReference>
<feature type="compositionally biased region" description="Basic and acidic residues" evidence="6">
    <location>
        <begin position="180"/>
        <end position="191"/>
    </location>
</feature>
<feature type="region of interest" description="Disordered" evidence="6">
    <location>
        <begin position="127"/>
        <end position="248"/>
    </location>
</feature>
<dbReference type="PIRSF" id="PIRSF019693">
    <property type="entry name" value="VAMP-associated"/>
    <property type="match status" value="1"/>
</dbReference>
<name>A0A0C3S4Q3_PHLG1</name>
<feature type="compositionally biased region" description="Low complexity" evidence="6">
    <location>
        <begin position="218"/>
        <end position="229"/>
    </location>
</feature>
<evidence type="ECO:0000313" key="9">
    <source>
        <dbReference type="EMBL" id="KIP05157.1"/>
    </source>
</evidence>
<dbReference type="STRING" id="745531.A0A0C3S4Q3"/>
<evidence type="ECO:0000313" key="10">
    <source>
        <dbReference type="Proteomes" id="UP000053257"/>
    </source>
</evidence>
<dbReference type="GO" id="GO:0051685">
    <property type="term" value="P:maintenance of ER location"/>
    <property type="evidence" value="ECO:0007669"/>
    <property type="project" value="UniProtKB-ARBA"/>
</dbReference>
<dbReference type="InterPro" id="IPR016763">
    <property type="entry name" value="VAP"/>
</dbReference>
<dbReference type="GO" id="GO:0090158">
    <property type="term" value="P:endoplasmic reticulum membrane organization"/>
    <property type="evidence" value="ECO:0007669"/>
    <property type="project" value="TreeGrafter"/>
</dbReference>
<dbReference type="GO" id="GO:0035091">
    <property type="term" value="F:phosphatidylinositol binding"/>
    <property type="evidence" value="ECO:0007669"/>
    <property type="project" value="UniProtKB-ARBA"/>
</dbReference>
<sequence>MSLNLNPSTTLGFPRPLTTHVKRALTLSNPNQQPVAFKVKTTAPKLYCVRPNSGRVEPGETVEVQVVLQAMKEEPPLGAKCKDKFLIQSTIITHEKETLPLQDIWSGETVEDAIHSQKIRVSYLPPEGQSVPEEEEVHHGQSDFPMQSGITTFDTAPTHVRQNGHQPPPPIPDFAQADDSLEHQTDAEVHDAPSTPPPVVPAIPRQEPAEEPTSSNEPTTVHVNVHTPVAPAPAPPPAPTPAPVDPNPELVVRLNEAQAEIERLRKLISSMPAPSTVASTSPTELRRRTRAVSDDGSSVGPETEVGSYVEEGMLSAEGVPLQVVIIIALGVFVTTYLFF</sequence>
<dbReference type="AlphaFoldDB" id="A0A0C3S4Q3"/>
<keyword evidence="5 7" id="KW-0472">Membrane</keyword>
<dbReference type="PANTHER" id="PTHR10809">
    <property type="entry name" value="VESICLE-ASSOCIATED MEMBRANE PROTEIN-ASSOCIATED PROTEIN"/>
    <property type="match status" value="1"/>
</dbReference>
<evidence type="ECO:0000256" key="6">
    <source>
        <dbReference type="SAM" id="MobiDB-lite"/>
    </source>
</evidence>
<feature type="compositionally biased region" description="Polar residues" evidence="6">
    <location>
        <begin position="272"/>
        <end position="283"/>
    </location>
</feature>
<dbReference type="SUPFAM" id="SSF49354">
    <property type="entry name" value="PapD-like"/>
    <property type="match status" value="1"/>
</dbReference>
<protein>
    <recommendedName>
        <fullName evidence="8">MSP domain-containing protein</fullName>
    </recommendedName>
</protein>
<evidence type="ECO:0000256" key="1">
    <source>
        <dbReference type="ARBA" id="ARBA00004211"/>
    </source>
</evidence>
<keyword evidence="4 7" id="KW-1133">Transmembrane helix</keyword>
<evidence type="ECO:0000259" key="8">
    <source>
        <dbReference type="PROSITE" id="PS50202"/>
    </source>
</evidence>
<dbReference type="FunFam" id="2.60.40.10:FF:000813">
    <property type="entry name" value="Vesicle-associated protein 1-1"/>
    <property type="match status" value="1"/>
</dbReference>
<feature type="domain" description="MSP" evidence="8">
    <location>
        <begin position="2"/>
        <end position="124"/>
    </location>
</feature>
<dbReference type="PANTHER" id="PTHR10809:SF6">
    <property type="entry name" value="AT11025P-RELATED"/>
    <property type="match status" value="1"/>
</dbReference>
<dbReference type="Proteomes" id="UP000053257">
    <property type="component" value="Unassembled WGS sequence"/>
</dbReference>
<dbReference type="HOGENOM" id="CLU_032848_1_0_1"/>
<dbReference type="GO" id="GO:0160214">
    <property type="term" value="F:endoplasmic reticulum-plasma membrane adaptor activity"/>
    <property type="evidence" value="ECO:0007669"/>
    <property type="project" value="UniProtKB-ARBA"/>
</dbReference>
<proteinExistence type="inferred from homology"/>
<dbReference type="GO" id="GO:1902647">
    <property type="term" value="P:negative regulation of 1-phosphatidyl-1D-myo-inositol 4,5-bisphosphate biosynthetic process"/>
    <property type="evidence" value="ECO:0007669"/>
    <property type="project" value="UniProtKB-ARBA"/>
</dbReference>
<organism evidence="9 10">
    <name type="scientific">Phlebiopsis gigantea (strain 11061_1 CR5-6)</name>
    <name type="common">White-rot fungus</name>
    <name type="synonym">Peniophora gigantea</name>
    <dbReference type="NCBI Taxonomy" id="745531"/>
    <lineage>
        <taxon>Eukaryota</taxon>
        <taxon>Fungi</taxon>
        <taxon>Dikarya</taxon>
        <taxon>Basidiomycota</taxon>
        <taxon>Agaricomycotina</taxon>
        <taxon>Agaricomycetes</taxon>
        <taxon>Polyporales</taxon>
        <taxon>Phanerochaetaceae</taxon>
        <taxon>Phlebiopsis</taxon>
    </lineage>
</organism>
<evidence type="ECO:0000256" key="7">
    <source>
        <dbReference type="SAM" id="Phobius"/>
    </source>
</evidence>
<dbReference type="PROSITE" id="PS50202">
    <property type="entry name" value="MSP"/>
    <property type="match status" value="1"/>
</dbReference>
<dbReference type="Pfam" id="PF00635">
    <property type="entry name" value="Motile_Sperm"/>
    <property type="match status" value="1"/>
</dbReference>
<dbReference type="GO" id="GO:0160219">
    <property type="term" value="C:cortical endoplasmic reticulum membrane"/>
    <property type="evidence" value="ECO:0007669"/>
    <property type="project" value="UniProtKB-ARBA"/>
</dbReference>
<evidence type="ECO:0000256" key="5">
    <source>
        <dbReference type="ARBA" id="ARBA00023136"/>
    </source>
</evidence>
<dbReference type="GO" id="GO:0033149">
    <property type="term" value="F:FFAT motif binding"/>
    <property type="evidence" value="ECO:0007669"/>
    <property type="project" value="TreeGrafter"/>
</dbReference>
<dbReference type="Gene3D" id="2.60.40.10">
    <property type="entry name" value="Immunoglobulins"/>
    <property type="match status" value="1"/>
</dbReference>
<dbReference type="InterPro" id="IPR013783">
    <property type="entry name" value="Ig-like_fold"/>
</dbReference>
<dbReference type="GO" id="GO:0061817">
    <property type="term" value="P:endoplasmic reticulum-plasma membrane tethering"/>
    <property type="evidence" value="ECO:0007669"/>
    <property type="project" value="TreeGrafter"/>
</dbReference>
<keyword evidence="10" id="KW-1185">Reference proteome</keyword>